<reference evidence="3" key="1">
    <citation type="submission" date="2017-11" db="EMBL/GenBank/DDBJ databases">
        <authorList>
            <person name="Chan K.G."/>
            <person name="Lee L.S."/>
        </authorList>
    </citation>
    <scope>NUCLEOTIDE SEQUENCE [LARGE SCALE GENOMIC DNA]</scope>
    <source>
        <strain evidence="3">DSM 100970</strain>
    </source>
</reference>
<dbReference type="RefSeq" id="WP_102950710.1">
    <property type="nucleotide sequence ID" value="NZ_CP024847.1"/>
</dbReference>
<keyword evidence="3" id="KW-1185">Reference proteome</keyword>
<dbReference type="Proteomes" id="UP000236655">
    <property type="component" value="Chromosome"/>
</dbReference>
<dbReference type="EMBL" id="CP024847">
    <property type="protein sequence ID" value="AUR51410.1"/>
    <property type="molecule type" value="Genomic_DNA"/>
</dbReference>
<keyword evidence="1" id="KW-0732">Signal</keyword>
<name>A0A2I7N4M2_9NEIS</name>
<evidence type="ECO:0000313" key="2">
    <source>
        <dbReference type="EMBL" id="AUR51410.1"/>
    </source>
</evidence>
<dbReference type="AlphaFoldDB" id="A0A2I7N4M2"/>
<dbReference type="OrthoDB" id="9155544at2"/>
<accession>A0A2I7N4M2</accession>
<proteinExistence type="predicted"/>
<feature type="chain" id="PRO_5014374627" evidence="1">
    <location>
        <begin position="19"/>
        <end position="295"/>
    </location>
</feature>
<evidence type="ECO:0000313" key="3">
    <source>
        <dbReference type="Proteomes" id="UP000236655"/>
    </source>
</evidence>
<gene>
    <name evidence="2" type="ORF">CUN60_03555</name>
</gene>
<protein>
    <submittedName>
        <fullName evidence="2">Uncharacterized protein</fullName>
    </submittedName>
</protein>
<feature type="signal peptide" evidence="1">
    <location>
        <begin position="1"/>
        <end position="18"/>
    </location>
</feature>
<dbReference type="Gene3D" id="3.60.60.10">
    <property type="entry name" value="Penicillin V Acylase, Chain A"/>
    <property type="match status" value="1"/>
</dbReference>
<evidence type="ECO:0000256" key="1">
    <source>
        <dbReference type="SAM" id="SignalP"/>
    </source>
</evidence>
<dbReference type="KEGG" id="nba:CUN60_03555"/>
<sequence>MKKLIITSMLGFIYPALACTTFASFNGENDSIVMAKNRDNRPDRQIIQVVAEKDKFKYLALSRQDYPNFVSAGINEKNLAVFNEVTVEYSDKAVGAIDDDFSKDILQNYATAKAVIPDIAKLVAKYPDPVFYQVADNKQILSIEVAPDHKFTYKLTDKGTFTHTNNYQDGSLIKDYPYTASEKVRLQDSQMRLFRTKMLVGSKSGMTLDDMQIIALDHNKGANNSIYRTGEGNDPRSVRSLAFFGVEIPKTKGEAAQFSANLYNMGERYRFTLDDRFWSQYKGQYTILSPNIKNK</sequence>
<organism evidence="2 3">
    <name type="scientific">Aquella oligotrophica</name>
    <dbReference type="NCBI Taxonomy" id="2067065"/>
    <lineage>
        <taxon>Bacteria</taxon>
        <taxon>Pseudomonadati</taxon>
        <taxon>Pseudomonadota</taxon>
        <taxon>Betaproteobacteria</taxon>
        <taxon>Neisseriales</taxon>
        <taxon>Neisseriaceae</taxon>
        <taxon>Aquella</taxon>
    </lineage>
</organism>